<dbReference type="InterPro" id="IPR050765">
    <property type="entry name" value="Riboflavin_Biosynth_HTPR"/>
</dbReference>
<accession>A0ABW9RIN5</accession>
<name>A0ABW9RIN5_9BACT</name>
<dbReference type="SUPFAM" id="SSF53597">
    <property type="entry name" value="Dihydrofolate reductase-like"/>
    <property type="match status" value="1"/>
</dbReference>
<dbReference type="Gene3D" id="3.40.430.10">
    <property type="entry name" value="Dihydrofolate Reductase, subunit A"/>
    <property type="match status" value="1"/>
</dbReference>
<dbReference type="PANTHER" id="PTHR38011">
    <property type="entry name" value="DIHYDROFOLATE REDUCTASE FAMILY PROTEIN (AFU_ORTHOLOGUE AFUA_8G06820)"/>
    <property type="match status" value="1"/>
</dbReference>
<evidence type="ECO:0000313" key="3">
    <source>
        <dbReference type="Proteomes" id="UP000798808"/>
    </source>
</evidence>
<dbReference type="Pfam" id="PF01872">
    <property type="entry name" value="RibD_C"/>
    <property type="match status" value="1"/>
</dbReference>
<evidence type="ECO:0000313" key="2">
    <source>
        <dbReference type="EMBL" id="MTI23918.1"/>
    </source>
</evidence>
<dbReference type="PANTHER" id="PTHR38011:SF11">
    <property type="entry name" value="2,5-DIAMINO-6-RIBOSYLAMINO-4(3H)-PYRIMIDINONE 5'-PHOSPHATE REDUCTASE"/>
    <property type="match status" value="1"/>
</dbReference>
<comment type="caution">
    <text evidence="2">The sequence shown here is derived from an EMBL/GenBank/DDBJ whole genome shotgun (WGS) entry which is preliminary data.</text>
</comment>
<dbReference type="RefSeq" id="WP_155169338.1">
    <property type="nucleotide sequence ID" value="NZ_BAAAFL010000053.1"/>
</dbReference>
<proteinExistence type="predicted"/>
<dbReference type="InterPro" id="IPR024072">
    <property type="entry name" value="DHFR-like_dom_sf"/>
</dbReference>
<reference evidence="2 3" key="1">
    <citation type="submission" date="2019-02" db="EMBL/GenBank/DDBJ databases">
        <authorList>
            <person name="Goldberg S.R."/>
            <person name="Haltli B.A."/>
            <person name="Correa H."/>
            <person name="Russell K.G."/>
        </authorList>
    </citation>
    <scope>NUCLEOTIDE SEQUENCE [LARGE SCALE GENOMIC DNA]</scope>
    <source>
        <strain evidence="2 3">JCM 16186</strain>
    </source>
</reference>
<organism evidence="2 3">
    <name type="scientific">Fulvivirga kasyanovii</name>
    <dbReference type="NCBI Taxonomy" id="396812"/>
    <lineage>
        <taxon>Bacteria</taxon>
        <taxon>Pseudomonadati</taxon>
        <taxon>Bacteroidota</taxon>
        <taxon>Cytophagia</taxon>
        <taxon>Cytophagales</taxon>
        <taxon>Fulvivirgaceae</taxon>
        <taxon>Fulvivirga</taxon>
    </lineage>
</organism>
<dbReference type="EMBL" id="SMLW01000330">
    <property type="protein sequence ID" value="MTI23918.1"/>
    <property type="molecule type" value="Genomic_DNA"/>
</dbReference>
<keyword evidence="3" id="KW-1185">Reference proteome</keyword>
<dbReference type="Proteomes" id="UP000798808">
    <property type="component" value="Unassembled WGS sequence"/>
</dbReference>
<sequence>MRKIILNLAVTLDGYIEGPNGEIDWLETGGGPPEDAAVESHFDKFLATIDTIFYGRISYEKWGEFQPPEGASVAETKLWNGVHSKNKYVFSNSLKKVNGKPEVINSDISTQVQQIKKQPGKDIWLYGGASIITTFMNLGLVDKYLLAVFPVILGEGKPLFSEIRNRVDLTLKSTTPSSGVILLEYDTKR</sequence>
<protein>
    <submittedName>
        <fullName evidence="2">Dihydrofolate reductase</fullName>
    </submittedName>
</protein>
<feature type="domain" description="Bacterial bifunctional deaminase-reductase C-terminal" evidence="1">
    <location>
        <begin position="2"/>
        <end position="179"/>
    </location>
</feature>
<dbReference type="InterPro" id="IPR002734">
    <property type="entry name" value="RibDG_C"/>
</dbReference>
<gene>
    <name evidence="2" type="ORF">E1163_03035</name>
</gene>
<evidence type="ECO:0000259" key="1">
    <source>
        <dbReference type="Pfam" id="PF01872"/>
    </source>
</evidence>